<evidence type="ECO:0000256" key="4">
    <source>
        <dbReference type="ARBA" id="ARBA00022825"/>
    </source>
</evidence>
<feature type="domain" description="Peptidase S9A N-terminal" evidence="6">
    <location>
        <begin position="7"/>
        <end position="291"/>
    </location>
</feature>
<dbReference type="InterPro" id="IPR029058">
    <property type="entry name" value="AB_hydrolase_fold"/>
</dbReference>
<dbReference type="GO" id="GO:0004252">
    <property type="term" value="F:serine-type endopeptidase activity"/>
    <property type="evidence" value="ECO:0007669"/>
    <property type="project" value="InterPro"/>
</dbReference>
<evidence type="ECO:0000259" key="6">
    <source>
        <dbReference type="Pfam" id="PF02897"/>
    </source>
</evidence>
<feature type="domain" description="Peptidase S9 prolyl oligopeptidase catalytic" evidence="5">
    <location>
        <begin position="620"/>
        <end position="840"/>
    </location>
</feature>
<protein>
    <submittedName>
        <fullName evidence="7">Uncharacterized protein</fullName>
    </submittedName>
</protein>
<dbReference type="HOGENOM" id="CLU_011290_0_1_11"/>
<dbReference type="EMBL" id="AGZS01000006">
    <property type="protein sequence ID" value="EJD64484.1"/>
    <property type="molecule type" value="Genomic_DNA"/>
</dbReference>
<keyword evidence="3" id="KW-0378">Hydrolase</keyword>
<dbReference type="Gene3D" id="2.130.10.120">
    <property type="entry name" value="Prolyl oligopeptidase, N-terminal domain"/>
    <property type="match status" value="2"/>
</dbReference>
<keyword evidence="4" id="KW-0720">Serine protease</keyword>
<evidence type="ECO:0000256" key="2">
    <source>
        <dbReference type="ARBA" id="ARBA00022670"/>
    </source>
</evidence>
<dbReference type="Pfam" id="PF02897">
    <property type="entry name" value="Peptidase_S9_N"/>
    <property type="match status" value="1"/>
</dbReference>
<dbReference type="SUPFAM" id="SSF50993">
    <property type="entry name" value="Peptidase/esterase 'gauge' domain"/>
    <property type="match status" value="1"/>
</dbReference>
<dbReference type="InterPro" id="IPR023302">
    <property type="entry name" value="Pept_S9A_N"/>
</dbReference>
<evidence type="ECO:0000313" key="7">
    <source>
        <dbReference type="EMBL" id="EJD64484.1"/>
    </source>
</evidence>
<dbReference type="OrthoDB" id="9801421at2"/>
<gene>
    <name evidence="7" type="ORF">HMPREF9156_00979</name>
</gene>
<dbReference type="Proteomes" id="UP000006415">
    <property type="component" value="Unassembled WGS sequence"/>
</dbReference>
<dbReference type="PRINTS" id="PR00862">
    <property type="entry name" value="PROLIGOPTASE"/>
</dbReference>
<name>J0WY40_9BIFI</name>
<comment type="similarity">
    <text evidence="1">Belongs to the peptidase S9A family.</text>
</comment>
<dbReference type="RefSeq" id="WP_007148043.1">
    <property type="nucleotide sequence ID" value="NZ_AKCI01000001.1"/>
</dbReference>
<dbReference type="Gene3D" id="3.40.50.1820">
    <property type="entry name" value="alpha/beta hydrolase"/>
    <property type="match status" value="1"/>
</dbReference>
<evidence type="ECO:0000256" key="3">
    <source>
        <dbReference type="ARBA" id="ARBA00022801"/>
    </source>
</evidence>
<dbReference type="SUPFAM" id="SSF53474">
    <property type="entry name" value="alpha/beta-Hydrolases"/>
    <property type="match status" value="1"/>
</dbReference>
<dbReference type="InterPro" id="IPR002470">
    <property type="entry name" value="Peptidase_S9A"/>
</dbReference>
<evidence type="ECO:0000256" key="1">
    <source>
        <dbReference type="ARBA" id="ARBA00005228"/>
    </source>
</evidence>
<comment type="caution">
    <text evidence="7">The sequence shown here is derived from an EMBL/GenBank/DDBJ whole genome shotgun (WGS) entry which is preliminary data.</text>
</comment>
<dbReference type="Pfam" id="PF00326">
    <property type="entry name" value="Peptidase_S9"/>
    <property type="match status" value="1"/>
</dbReference>
<dbReference type="STRING" id="857290.HMPREF9156_00979"/>
<accession>J0WY40</accession>
<sequence>MDFLDPPQPQRIKHIRDIHGETFTDYYEWLRNKDSQNVQSYVAAQDAYADKRLEKVKPLASALFDELKSHVEENDMSVPVRLFGYWYFTRTQEGRQYGISCRVPVKSGSDWDPPRIEPGNNTPLDGEEIIFDANREAQGHDFFRTGGIDLSDDGRWMLYLVDTRGDERYDCYVRDLASGRQMPDTIRGISSNACFTPDGQWIFYTRVNDAWRPDSVWRHRMGTDTTEDREVFHEDDGRFNCGVGLSFDESLIVIECSSKTTSEVHFLDVGDPEGEFSTFIPRRDGVEYDVSFAKFEDAREILREQVQAARLSGAGKDSIRLAELAEGIRTDEEGNIPVAVVVHNVYDPNFQIDIINMLEKQPPYTLGDGTCIARGSDYGCEKAEAEHRRIPVDTPYSDAVNPGILQSARGLAIGGLGVYRHFVTLAYRSSGLPHIAVEIKGCALADYVLGRQWGFTELTGQDPHALYSVDSTGNPSYEAPTLRYSFTSYVHPAQLRAYDPAAGKDTLLKAASVKNYNEEEYAERRIWVRVRDGEKVPVSLTWKRGLVPAMDEACDRDGRPLGLGMTDYVLDAPGIEEAQKAAARVWGAASAAPTATAAPMFITAYGSYGISCDPGFGVPRLSFLDRGVLRAEVHTRGGGEMGRAWYEQGRRLNKINTFNDFIDVTAALQARGWAFPETTVANGGSAGGLLMGAIANRAPFLYAGIEADVPFVDALNSILDPSLPLTVTEWDEWGDPLHDKNVYGYMRAYTPYENVASARERSELFGTPHFPRIFITTSMNDTRVLYVEPLKWLSRLQEAEVGADAFARIETEAGHGGVSGRYKAWEQVSLENAWCLAAMGIRK</sequence>
<keyword evidence="8" id="KW-1185">Reference proteome</keyword>
<organism evidence="7 8">
    <name type="scientific">Scardovia wiggsiae F0424</name>
    <dbReference type="NCBI Taxonomy" id="857290"/>
    <lineage>
        <taxon>Bacteria</taxon>
        <taxon>Bacillati</taxon>
        <taxon>Actinomycetota</taxon>
        <taxon>Actinomycetes</taxon>
        <taxon>Bifidobacteriales</taxon>
        <taxon>Bifidobacteriaceae</taxon>
        <taxon>Scardovia</taxon>
    </lineage>
</organism>
<dbReference type="AlphaFoldDB" id="J0WY40"/>
<dbReference type="eggNOG" id="COG1770">
    <property type="taxonomic scope" value="Bacteria"/>
</dbReference>
<dbReference type="InterPro" id="IPR051543">
    <property type="entry name" value="Serine_Peptidase_S9A"/>
</dbReference>
<evidence type="ECO:0000313" key="8">
    <source>
        <dbReference type="Proteomes" id="UP000006415"/>
    </source>
</evidence>
<dbReference type="GO" id="GO:0006508">
    <property type="term" value="P:proteolysis"/>
    <property type="evidence" value="ECO:0007669"/>
    <property type="project" value="UniProtKB-KW"/>
</dbReference>
<dbReference type="PANTHER" id="PTHR11757">
    <property type="entry name" value="PROTEASE FAMILY S9A OLIGOPEPTIDASE"/>
    <property type="match status" value="1"/>
</dbReference>
<dbReference type="InterPro" id="IPR001375">
    <property type="entry name" value="Peptidase_S9_cat"/>
</dbReference>
<reference evidence="7 8" key="1">
    <citation type="submission" date="2012-01" db="EMBL/GenBank/DDBJ databases">
        <title>The Genome Sequence of Scardovia wiggsiae F0424.</title>
        <authorList>
            <consortium name="The Broad Institute Genome Sequencing Platform"/>
            <person name="Earl A."/>
            <person name="Ward D."/>
            <person name="Feldgarden M."/>
            <person name="Gevers D."/>
            <person name="Izard J."/>
            <person name="Ganesan A."/>
            <person name="Baranova O.V."/>
            <person name="Blanton J.M."/>
            <person name="Tanner A.C."/>
            <person name="Mathney J."/>
            <person name="Dewhirst F.E."/>
            <person name="Young S.K."/>
            <person name="Zeng Q."/>
            <person name="Gargeya S."/>
            <person name="Fitzgerald M."/>
            <person name="Haas B."/>
            <person name="Abouelleil A."/>
            <person name="Alvarado L."/>
            <person name="Arachchi H.M."/>
            <person name="Berlin A."/>
            <person name="Chapman S.B."/>
            <person name="Gearin G."/>
            <person name="Goldberg J."/>
            <person name="Griggs A."/>
            <person name="Gujja S."/>
            <person name="Hansen M."/>
            <person name="Heiman D."/>
            <person name="Howarth C."/>
            <person name="Larimer J."/>
            <person name="Lui A."/>
            <person name="MacDonald P.J.P."/>
            <person name="McCowen C."/>
            <person name="Montmayeur A."/>
            <person name="Murphy C."/>
            <person name="Neiman D."/>
            <person name="Pearson M."/>
            <person name="Priest M."/>
            <person name="Roberts A."/>
            <person name="Saif S."/>
            <person name="Shea T."/>
            <person name="Sisk P."/>
            <person name="Stolte C."/>
            <person name="Sykes S."/>
            <person name="Wortman J."/>
            <person name="Nusbaum C."/>
            <person name="Birren B."/>
        </authorList>
    </citation>
    <scope>NUCLEOTIDE SEQUENCE [LARGE SCALE GENOMIC DNA]</scope>
    <source>
        <strain evidence="7 8">F0424</strain>
    </source>
</reference>
<evidence type="ECO:0000259" key="5">
    <source>
        <dbReference type="Pfam" id="PF00326"/>
    </source>
</evidence>
<proteinExistence type="inferred from homology"/>
<dbReference type="PANTHER" id="PTHR11757:SF19">
    <property type="entry name" value="PROLYL ENDOPEPTIDASE-LIKE"/>
    <property type="match status" value="1"/>
</dbReference>
<keyword evidence="2" id="KW-0645">Protease</keyword>